<gene>
    <name evidence="4" type="ORF">GCM10020369_24250</name>
</gene>
<sequence>MFPTYARRLTTALVAALVLAGCTGDGDEKKSVPSPTKFTVPTAGPASSLGQTEGALNLVAPAGYVETGRTDKSADWVTPFTKATGCKVEVTLTSGPDETASLMASGRYDGVAATGDVALRLVNQGTVAPVNTTLVPGYAQVVPGLKDKPWYTVDGVRFGVPVGRSANVLLWRTDVVTKPLTSWQSVYQAGSPYQGRVTAPETPMTIADAAQYLKTARPELGIRSPYALTEAQLDAVVETLKIQRKLAGGYWTDYRQAVPAFTSKRVVVGQTSLAIAQLTKASGAPVQSAVPAEGSTGTSTTWMLGAKAPHPNCMYRWMDHVLSPTVNARMAEWLGIAPATAAACAKTTDRSWCRTFHATDEPFYAKVAMQTAPLVDCRDDRGTTCTSYGTWSEAWKRAVG</sequence>
<dbReference type="PROSITE" id="PS51257">
    <property type="entry name" value="PROKAR_LIPOPROTEIN"/>
    <property type="match status" value="1"/>
</dbReference>
<reference evidence="5" key="1">
    <citation type="journal article" date="2019" name="Int. J. Syst. Evol. Microbiol.">
        <title>The Global Catalogue of Microorganisms (GCM) 10K type strain sequencing project: providing services to taxonomists for standard genome sequencing and annotation.</title>
        <authorList>
            <consortium name="The Broad Institute Genomics Platform"/>
            <consortium name="The Broad Institute Genome Sequencing Center for Infectious Disease"/>
            <person name="Wu L."/>
            <person name="Ma J."/>
        </authorList>
    </citation>
    <scope>NUCLEOTIDE SEQUENCE [LARGE SCALE GENOMIC DNA]</scope>
    <source>
        <strain evidence="5">JCM 9458</strain>
    </source>
</reference>
<dbReference type="Pfam" id="PF13416">
    <property type="entry name" value="SBP_bac_8"/>
    <property type="match status" value="1"/>
</dbReference>
<evidence type="ECO:0000313" key="4">
    <source>
        <dbReference type="EMBL" id="GAA3386519.1"/>
    </source>
</evidence>
<evidence type="ECO:0000256" key="2">
    <source>
        <dbReference type="SAM" id="MobiDB-lite"/>
    </source>
</evidence>
<dbReference type="RefSeq" id="WP_345728149.1">
    <property type="nucleotide sequence ID" value="NZ_BAAAYN010000017.1"/>
</dbReference>
<evidence type="ECO:0000313" key="5">
    <source>
        <dbReference type="Proteomes" id="UP001501676"/>
    </source>
</evidence>
<keyword evidence="1 3" id="KW-0732">Signal</keyword>
<dbReference type="EMBL" id="BAAAYN010000017">
    <property type="protein sequence ID" value="GAA3386519.1"/>
    <property type="molecule type" value="Genomic_DNA"/>
</dbReference>
<name>A0ABP6SWW1_9ACTN</name>
<dbReference type="Gene3D" id="3.40.190.10">
    <property type="entry name" value="Periplasmic binding protein-like II"/>
    <property type="match status" value="2"/>
</dbReference>
<accession>A0ABP6SWW1</accession>
<feature type="chain" id="PRO_5045551830" evidence="3">
    <location>
        <begin position="21"/>
        <end position="400"/>
    </location>
</feature>
<dbReference type="Proteomes" id="UP001501676">
    <property type="component" value="Unassembled WGS sequence"/>
</dbReference>
<dbReference type="PANTHER" id="PTHR30222">
    <property type="entry name" value="SPERMIDINE/PUTRESCINE-BINDING PERIPLASMIC PROTEIN"/>
    <property type="match status" value="1"/>
</dbReference>
<feature type="region of interest" description="Disordered" evidence="2">
    <location>
        <begin position="25"/>
        <end position="50"/>
    </location>
</feature>
<feature type="signal peptide" evidence="3">
    <location>
        <begin position="1"/>
        <end position="20"/>
    </location>
</feature>
<evidence type="ECO:0000256" key="3">
    <source>
        <dbReference type="SAM" id="SignalP"/>
    </source>
</evidence>
<dbReference type="InterPro" id="IPR006059">
    <property type="entry name" value="SBP"/>
</dbReference>
<dbReference type="PANTHER" id="PTHR30222:SF18">
    <property type="entry name" value="BIFUNCTIONAL POLYHYDROXYBUTYRATE SYNTHASE _ ABC TRANSPORTER PERIPLASMIC BINDING PROTEIN-RELATED"/>
    <property type="match status" value="1"/>
</dbReference>
<keyword evidence="5" id="KW-1185">Reference proteome</keyword>
<dbReference type="SUPFAM" id="SSF53850">
    <property type="entry name" value="Periplasmic binding protein-like II"/>
    <property type="match status" value="1"/>
</dbReference>
<protein>
    <submittedName>
        <fullName evidence="4">ABC transporter substrate-binding protein</fullName>
    </submittedName>
</protein>
<organism evidence="4 5">
    <name type="scientific">Cryptosporangium minutisporangium</name>
    <dbReference type="NCBI Taxonomy" id="113569"/>
    <lineage>
        <taxon>Bacteria</taxon>
        <taxon>Bacillati</taxon>
        <taxon>Actinomycetota</taxon>
        <taxon>Actinomycetes</taxon>
        <taxon>Cryptosporangiales</taxon>
        <taxon>Cryptosporangiaceae</taxon>
        <taxon>Cryptosporangium</taxon>
    </lineage>
</organism>
<proteinExistence type="predicted"/>
<evidence type="ECO:0000256" key="1">
    <source>
        <dbReference type="ARBA" id="ARBA00022729"/>
    </source>
</evidence>
<comment type="caution">
    <text evidence="4">The sequence shown here is derived from an EMBL/GenBank/DDBJ whole genome shotgun (WGS) entry which is preliminary data.</text>
</comment>